<dbReference type="AlphaFoldDB" id="A0A9X3WR88"/>
<dbReference type="RefSeq" id="WP_272436217.1">
    <property type="nucleotide sequence ID" value="NZ_JAMQKB010000006.1"/>
</dbReference>
<dbReference type="Proteomes" id="UP001145050">
    <property type="component" value="Unassembled WGS sequence"/>
</dbReference>
<gene>
    <name evidence="1" type="ORF">NC797_07810</name>
</gene>
<proteinExistence type="predicted"/>
<organism evidence="1 2">
    <name type="scientific">Terrihalobacillus insolitus</name>
    <dbReference type="NCBI Taxonomy" id="2950438"/>
    <lineage>
        <taxon>Bacteria</taxon>
        <taxon>Bacillati</taxon>
        <taxon>Bacillota</taxon>
        <taxon>Bacilli</taxon>
        <taxon>Bacillales</taxon>
        <taxon>Bacillaceae</taxon>
        <taxon>Terrihalobacillus</taxon>
    </lineage>
</organism>
<accession>A0A9X3WR88</accession>
<reference evidence="1" key="1">
    <citation type="submission" date="2022-06" db="EMBL/GenBank/DDBJ databases">
        <title>Aquibacillus sp. a new bacterium isolated from soil saline samples.</title>
        <authorList>
            <person name="Galisteo C."/>
            <person name="De La Haba R."/>
            <person name="Sanchez-Porro C."/>
            <person name="Ventosa A."/>
        </authorList>
    </citation>
    <scope>NUCLEOTIDE SEQUENCE</scope>
    <source>
        <strain evidence="1">3ASR75-11</strain>
    </source>
</reference>
<dbReference type="EMBL" id="JAMQKB010000006">
    <property type="protein sequence ID" value="MDC3424412.1"/>
    <property type="molecule type" value="Genomic_DNA"/>
</dbReference>
<name>A0A9X3WR88_9BACI</name>
<comment type="caution">
    <text evidence="1">The sequence shown here is derived from an EMBL/GenBank/DDBJ whole genome shotgun (WGS) entry which is preliminary data.</text>
</comment>
<keyword evidence="2" id="KW-1185">Reference proteome</keyword>
<protein>
    <submittedName>
        <fullName evidence="1">Uncharacterized protein</fullName>
    </submittedName>
</protein>
<evidence type="ECO:0000313" key="2">
    <source>
        <dbReference type="Proteomes" id="UP001145050"/>
    </source>
</evidence>
<evidence type="ECO:0000313" key="1">
    <source>
        <dbReference type="EMBL" id="MDC3424412.1"/>
    </source>
</evidence>
<sequence length="162" mass="18813">MNQLIKANRVDFNNEEIINRLGKLEPTVNFSVKRLVYYPYYFFEYGLDKKSFIFPSNGLVACTIDLISGSGSLIDSEPVFEKFIVSKMDIIEDLVDTEKAEKEAQHFIFRTISLKMKIFKMPNINLTRQELFYRPYWIVQGNDKKGTFTLAVDGKSGKYHSL</sequence>